<dbReference type="GO" id="GO:0000976">
    <property type="term" value="F:transcription cis-regulatory region binding"/>
    <property type="evidence" value="ECO:0007669"/>
    <property type="project" value="TreeGrafter"/>
</dbReference>
<proteinExistence type="predicted"/>
<accession>G9Y7E3</accession>
<evidence type="ECO:0000313" key="6">
    <source>
        <dbReference type="EMBL" id="EHM42039.1"/>
    </source>
</evidence>
<keyword evidence="4" id="KW-0804">Transcription</keyword>
<dbReference type="PANTHER" id="PTHR30146">
    <property type="entry name" value="LACI-RELATED TRANSCRIPTIONAL REPRESSOR"/>
    <property type="match status" value="1"/>
</dbReference>
<evidence type="ECO:0000256" key="1">
    <source>
        <dbReference type="ARBA" id="ARBA00022491"/>
    </source>
</evidence>
<evidence type="ECO:0000259" key="5">
    <source>
        <dbReference type="PROSITE" id="PS50932"/>
    </source>
</evidence>
<dbReference type="SMART" id="SM00354">
    <property type="entry name" value="HTH_LACI"/>
    <property type="match status" value="1"/>
</dbReference>
<comment type="caution">
    <text evidence="6">The sequence shown here is derived from an EMBL/GenBank/DDBJ whole genome shotgun (WGS) entry which is preliminary data.</text>
</comment>
<dbReference type="CDD" id="cd06267">
    <property type="entry name" value="PBP1_LacI_sugar_binding-like"/>
    <property type="match status" value="1"/>
</dbReference>
<dbReference type="InterPro" id="IPR010982">
    <property type="entry name" value="Lambda_DNA-bd_dom_sf"/>
</dbReference>
<evidence type="ECO:0000256" key="4">
    <source>
        <dbReference type="ARBA" id="ARBA00023163"/>
    </source>
</evidence>
<reference evidence="6 7" key="1">
    <citation type="submission" date="2011-08" db="EMBL/GenBank/DDBJ databases">
        <authorList>
            <person name="Weinstock G."/>
            <person name="Sodergren E."/>
            <person name="Clifton S."/>
            <person name="Fulton L."/>
            <person name="Fulton B."/>
            <person name="Courtney L."/>
            <person name="Fronick C."/>
            <person name="Harrison M."/>
            <person name="Strong C."/>
            <person name="Farmer C."/>
            <person name="Delahaunty K."/>
            <person name="Markovic C."/>
            <person name="Hall O."/>
            <person name="Minx P."/>
            <person name="Tomlinson C."/>
            <person name="Mitreva M."/>
            <person name="Hou S."/>
            <person name="Chen J."/>
            <person name="Wollam A."/>
            <person name="Pepin K.H."/>
            <person name="Johnson M."/>
            <person name="Bhonagiri V."/>
            <person name="Zhang X."/>
            <person name="Suruliraj S."/>
            <person name="Warren W."/>
            <person name="Chinwalla A."/>
            <person name="Mardis E.R."/>
            <person name="Wilson R.K."/>
        </authorList>
    </citation>
    <scope>NUCLEOTIDE SEQUENCE [LARGE SCALE GENOMIC DNA]</scope>
    <source>
        <strain evidence="6 7">ATCC 51873</strain>
    </source>
</reference>
<name>G9Y7E3_HAFAL</name>
<keyword evidence="2" id="KW-0805">Transcription regulation</keyword>
<organism evidence="6 7">
    <name type="scientific">Hafnia alvei ATCC 51873</name>
    <dbReference type="NCBI Taxonomy" id="1002364"/>
    <lineage>
        <taxon>Bacteria</taxon>
        <taxon>Pseudomonadati</taxon>
        <taxon>Pseudomonadota</taxon>
        <taxon>Gammaproteobacteria</taxon>
        <taxon>Enterobacterales</taxon>
        <taxon>Hafniaceae</taxon>
        <taxon>Hafnia</taxon>
    </lineage>
</organism>
<keyword evidence="1" id="KW-0678">Repressor</keyword>
<evidence type="ECO:0000256" key="3">
    <source>
        <dbReference type="ARBA" id="ARBA00023125"/>
    </source>
</evidence>
<keyword evidence="3" id="KW-0238">DNA-binding</keyword>
<dbReference type="InterPro" id="IPR046335">
    <property type="entry name" value="LacI/GalR-like_sensor"/>
</dbReference>
<dbReference type="GO" id="GO:0003700">
    <property type="term" value="F:DNA-binding transcription factor activity"/>
    <property type="evidence" value="ECO:0007669"/>
    <property type="project" value="TreeGrafter"/>
</dbReference>
<dbReference type="InterPro" id="IPR028082">
    <property type="entry name" value="Peripla_BP_I"/>
</dbReference>
<protein>
    <submittedName>
        <fullName evidence="6">Sugar-binding domain protein</fullName>
    </submittedName>
</protein>
<dbReference type="EMBL" id="AGCI01000059">
    <property type="protein sequence ID" value="EHM42039.1"/>
    <property type="molecule type" value="Genomic_DNA"/>
</dbReference>
<sequence length="415" mass="46685">MKLVDQLRVKKLKTWGYALFCKDFHENLKNDYFQSKTPVKWRLLTYENFVIFEFERVHKMNGKLKIREIAAQTGLSISTVSRVLSGKSNTSESAKQQILAAARQHGVLDDISTGRMLLNGLVVFAPQRAFDVRSDIFYYKVIQGIAQALEPHEVRLRYCSLEENDNDVSLFLQKMNEPATEAAILIGIDDPYIHSLAADLGKPCILVNCRDRKMRLPGIAPDHQMIGAFSANYLFEQGHRHILSLLCLRRYTMELRLAGIREAYQTNNLPFNDETSLLSTPSFGAADAELAVKQFLERCSAEHRPTAILAGGDYMAVGAVNALLNAGLRVPQDISVMSMDGFNLAAIHDIPLTSVHVPRDELGEEAVRMLQRRLMQPNTPVGNLLLNGTLVIRDSVRRIRTSQNQALVQKDSLYD</sequence>
<dbReference type="CDD" id="cd01392">
    <property type="entry name" value="HTH_LacI"/>
    <property type="match status" value="1"/>
</dbReference>
<dbReference type="Pfam" id="PF13377">
    <property type="entry name" value="Peripla_BP_3"/>
    <property type="match status" value="1"/>
</dbReference>
<dbReference type="PANTHER" id="PTHR30146:SF151">
    <property type="entry name" value="HTH-TYPE TRANSCRIPTIONAL REPRESSOR CYTR"/>
    <property type="match status" value="1"/>
</dbReference>
<dbReference type="SUPFAM" id="SSF47413">
    <property type="entry name" value="lambda repressor-like DNA-binding domains"/>
    <property type="match status" value="1"/>
</dbReference>
<dbReference type="Gene3D" id="3.40.50.2300">
    <property type="match status" value="2"/>
</dbReference>
<dbReference type="InterPro" id="IPR000843">
    <property type="entry name" value="HTH_LacI"/>
</dbReference>
<gene>
    <name evidence="6" type="ORF">HMPREF0454_02403</name>
</gene>
<feature type="domain" description="HTH lacI-type" evidence="5">
    <location>
        <begin position="64"/>
        <end position="106"/>
    </location>
</feature>
<dbReference type="SUPFAM" id="SSF53822">
    <property type="entry name" value="Periplasmic binding protein-like I"/>
    <property type="match status" value="1"/>
</dbReference>
<dbReference type="Gene3D" id="1.10.260.40">
    <property type="entry name" value="lambda repressor-like DNA-binding domains"/>
    <property type="match status" value="1"/>
</dbReference>
<dbReference type="AlphaFoldDB" id="G9Y7E3"/>
<dbReference type="Proteomes" id="UP000005959">
    <property type="component" value="Unassembled WGS sequence"/>
</dbReference>
<dbReference type="PATRIC" id="fig|1002364.3.peg.2161"/>
<dbReference type="HOGENOM" id="CLU_037628_6_1_6"/>
<dbReference type="PROSITE" id="PS50932">
    <property type="entry name" value="HTH_LACI_2"/>
    <property type="match status" value="1"/>
</dbReference>
<dbReference type="Pfam" id="PF00356">
    <property type="entry name" value="LacI"/>
    <property type="match status" value="1"/>
</dbReference>
<evidence type="ECO:0000256" key="2">
    <source>
        <dbReference type="ARBA" id="ARBA00023015"/>
    </source>
</evidence>
<evidence type="ECO:0000313" key="7">
    <source>
        <dbReference type="Proteomes" id="UP000005959"/>
    </source>
</evidence>